<organism evidence="2 3">
    <name type="scientific">Lentinus tigrinus ALCF2SS1-6</name>
    <dbReference type="NCBI Taxonomy" id="1328759"/>
    <lineage>
        <taxon>Eukaryota</taxon>
        <taxon>Fungi</taxon>
        <taxon>Dikarya</taxon>
        <taxon>Basidiomycota</taxon>
        <taxon>Agaricomycotina</taxon>
        <taxon>Agaricomycetes</taxon>
        <taxon>Polyporales</taxon>
        <taxon>Polyporaceae</taxon>
        <taxon>Lentinus</taxon>
    </lineage>
</organism>
<accession>A0A5C2S293</accession>
<evidence type="ECO:0000313" key="3">
    <source>
        <dbReference type="Proteomes" id="UP000313359"/>
    </source>
</evidence>
<protein>
    <submittedName>
        <fullName evidence="2">Uncharacterized protein</fullName>
    </submittedName>
</protein>
<dbReference type="AlphaFoldDB" id="A0A5C2S293"/>
<gene>
    <name evidence="2" type="ORF">L227DRAFT_613376</name>
</gene>
<proteinExistence type="predicted"/>
<reference evidence="2" key="1">
    <citation type="journal article" date="2018" name="Genome Biol. Evol.">
        <title>Genomics and development of Lentinus tigrinus, a white-rot wood-decaying mushroom with dimorphic fruiting bodies.</title>
        <authorList>
            <person name="Wu B."/>
            <person name="Xu Z."/>
            <person name="Knudson A."/>
            <person name="Carlson A."/>
            <person name="Chen N."/>
            <person name="Kovaka S."/>
            <person name="LaButti K."/>
            <person name="Lipzen A."/>
            <person name="Pennachio C."/>
            <person name="Riley R."/>
            <person name="Schakwitz W."/>
            <person name="Umezawa K."/>
            <person name="Ohm R.A."/>
            <person name="Grigoriev I.V."/>
            <person name="Nagy L.G."/>
            <person name="Gibbons J."/>
            <person name="Hibbett D."/>
        </authorList>
    </citation>
    <scope>NUCLEOTIDE SEQUENCE [LARGE SCALE GENOMIC DNA]</scope>
    <source>
        <strain evidence="2">ALCF2SS1-6</strain>
    </source>
</reference>
<sequence length="172" mass="18170">MSSNPLPASLLAPARQVDGTRSSFHSSPARRSLVIKYDIVADLLRERGLDGLGDTGDLLNNVGGNLGDVLGDTTGGIGPGEVHQDFNNFLECANPRASCVESIASIVHKQHNSPLNKAIASFTDVDGPQSAQLPQLEARAAYREYPFVASATALCFFGLNFGEEASRAATQV</sequence>
<keyword evidence="3" id="KW-1185">Reference proteome</keyword>
<dbReference type="Proteomes" id="UP000313359">
    <property type="component" value="Unassembled WGS sequence"/>
</dbReference>
<name>A0A5C2S293_9APHY</name>
<feature type="region of interest" description="Disordered" evidence="1">
    <location>
        <begin position="1"/>
        <end position="25"/>
    </location>
</feature>
<evidence type="ECO:0000313" key="2">
    <source>
        <dbReference type="EMBL" id="RPD57663.1"/>
    </source>
</evidence>
<dbReference type="EMBL" id="ML122279">
    <property type="protein sequence ID" value="RPD57663.1"/>
    <property type="molecule type" value="Genomic_DNA"/>
</dbReference>
<evidence type="ECO:0000256" key="1">
    <source>
        <dbReference type="SAM" id="MobiDB-lite"/>
    </source>
</evidence>
<dbReference type="STRING" id="1328759.A0A5C2S293"/>